<keyword evidence="3" id="KW-1185">Reference proteome</keyword>
<dbReference type="RefSeq" id="WP_203909334.1">
    <property type="nucleotide sequence ID" value="NZ_BONY01000019.1"/>
</dbReference>
<evidence type="ECO:0000313" key="3">
    <source>
        <dbReference type="Proteomes" id="UP000612899"/>
    </source>
</evidence>
<protein>
    <recommendedName>
        <fullName evidence="4">Secreted protein</fullName>
    </recommendedName>
</protein>
<feature type="signal peptide" evidence="1">
    <location>
        <begin position="1"/>
        <end position="23"/>
    </location>
</feature>
<feature type="chain" id="PRO_5035320558" description="Secreted protein" evidence="1">
    <location>
        <begin position="24"/>
        <end position="291"/>
    </location>
</feature>
<reference evidence="2" key="1">
    <citation type="submission" date="2021-01" db="EMBL/GenBank/DDBJ databases">
        <title>Whole genome shotgun sequence of Rhizocola hellebori NBRC 109834.</title>
        <authorList>
            <person name="Komaki H."/>
            <person name="Tamura T."/>
        </authorList>
    </citation>
    <scope>NUCLEOTIDE SEQUENCE</scope>
    <source>
        <strain evidence="2">NBRC 109834</strain>
    </source>
</reference>
<accession>A0A8J3Q7X4</accession>
<gene>
    <name evidence="2" type="ORF">Rhe02_35570</name>
</gene>
<organism evidence="2 3">
    <name type="scientific">Rhizocola hellebori</name>
    <dbReference type="NCBI Taxonomy" id="1392758"/>
    <lineage>
        <taxon>Bacteria</taxon>
        <taxon>Bacillati</taxon>
        <taxon>Actinomycetota</taxon>
        <taxon>Actinomycetes</taxon>
        <taxon>Micromonosporales</taxon>
        <taxon>Micromonosporaceae</taxon>
        <taxon>Rhizocola</taxon>
    </lineage>
</organism>
<evidence type="ECO:0000313" key="2">
    <source>
        <dbReference type="EMBL" id="GIH05490.1"/>
    </source>
</evidence>
<name>A0A8J3Q7X4_9ACTN</name>
<evidence type="ECO:0000256" key="1">
    <source>
        <dbReference type="SAM" id="SignalP"/>
    </source>
</evidence>
<evidence type="ECO:0008006" key="4">
    <source>
        <dbReference type="Google" id="ProtNLM"/>
    </source>
</evidence>
<dbReference type="EMBL" id="BONY01000019">
    <property type="protein sequence ID" value="GIH05490.1"/>
    <property type="molecule type" value="Genomic_DNA"/>
</dbReference>
<keyword evidence="1" id="KW-0732">Signal</keyword>
<comment type="caution">
    <text evidence="2">The sequence shown here is derived from an EMBL/GenBank/DDBJ whole genome shotgun (WGS) entry which is preliminary data.</text>
</comment>
<sequence length="291" mass="29618">MRLLLTGLIATLTVALLPSVPAAASVADHYLTETSASDSSSPKTITVTCPDGQIVYGFGGATQDGDGQVALTSILPNIGLTAVTVVAQARGGWTGNWSVMAVASCWAPGNLALHRVVTTNGTASATASCQGEKIVYSTGFVVTSTSGNPFIDSVVPSFDLSSVEVHGGGVLFGQVEVKAVALCGFRMPGPYPFYKQRTQDTVPVAAGTTTTATADKAHISIAGVNWIFGAGASSTRPGMFIDALGPSPALDGGWARMSRGTGVAAKTAKAMAGTEDDDTVTAYGVCIGTWY</sequence>
<proteinExistence type="predicted"/>
<dbReference type="Proteomes" id="UP000612899">
    <property type="component" value="Unassembled WGS sequence"/>
</dbReference>
<dbReference type="AlphaFoldDB" id="A0A8J3Q7X4"/>